<dbReference type="RefSeq" id="WP_253897614.1">
    <property type="nucleotide sequence ID" value="NZ_CALSBS010000006.1"/>
</dbReference>
<dbReference type="Gene3D" id="3.60.21.10">
    <property type="match status" value="1"/>
</dbReference>
<sequence length="234" mass="26626">MSLYQRIHGDLWRNIWVVGDLHGCYGLLMHHLDRVAFQPMQDLLISVGDLIDRGSEDLECLMLLNQPWFRAVRGNHEEMMLDALEGSGHANLWVANGGGWYFDLNVNEQHRVKTLLYRIAELPLIIEVVTGDKKMVICHADYPDDHYAFNKPVNPFQVVWNRRRINRAQRGSMSLIGGADQFFFGHTPVRKPFKSANQLYIDTGAVFCGNLTLIQLQHRVKAGASSVTPVTGDR</sequence>
<dbReference type="Proteomes" id="UP001152651">
    <property type="component" value="Unassembled WGS sequence"/>
</dbReference>
<protein>
    <submittedName>
        <fullName evidence="2">Calcineurin-like phosphoesterase</fullName>
    </submittedName>
</protein>
<dbReference type="EMBL" id="CALSBS010000006">
    <property type="protein sequence ID" value="CAH6636891.1"/>
    <property type="molecule type" value="Genomic_DNA"/>
</dbReference>
<proteinExistence type="predicted"/>
<dbReference type="PANTHER" id="PTHR42850:SF10">
    <property type="entry name" value="SERINE_THREONINE-PROTEIN PHOSPHATASE 1"/>
    <property type="match status" value="1"/>
</dbReference>
<reference evidence="2" key="1">
    <citation type="submission" date="2022-05" db="EMBL/GenBank/DDBJ databases">
        <authorList>
            <person name="Blom J."/>
        </authorList>
    </citation>
    <scope>NUCLEOTIDE SEQUENCE</scope>
    <source>
        <strain evidence="2">Type strain: CPO20170097</strain>
    </source>
</reference>
<evidence type="ECO:0000313" key="3">
    <source>
        <dbReference type="Proteomes" id="UP001152651"/>
    </source>
</evidence>
<dbReference type="PROSITE" id="PS00125">
    <property type="entry name" value="SER_THR_PHOSPHATASE"/>
    <property type="match status" value="1"/>
</dbReference>
<dbReference type="InterPro" id="IPR006186">
    <property type="entry name" value="Ser/Thr-sp_prot-phosphatase"/>
</dbReference>
<organism evidence="2 3">
    <name type="scientific">Pseudocitrobacter vendiensis</name>
    <dbReference type="NCBI Taxonomy" id="2488306"/>
    <lineage>
        <taxon>Bacteria</taxon>
        <taxon>Pseudomonadati</taxon>
        <taxon>Pseudomonadota</taxon>
        <taxon>Gammaproteobacteria</taxon>
        <taxon>Enterobacterales</taxon>
        <taxon>Enterobacteriaceae</taxon>
        <taxon>Pseudocitrobacter</taxon>
    </lineage>
</organism>
<dbReference type="InterPro" id="IPR004843">
    <property type="entry name" value="Calcineurin-like_PHP"/>
</dbReference>
<comment type="caution">
    <text evidence="2">The sequence shown here is derived from an EMBL/GenBank/DDBJ whole genome shotgun (WGS) entry which is preliminary data.</text>
</comment>
<keyword evidence="3" id="KW-1185">Reference proteome</keyword>
<evidence type="ECO:0000313" key="2">
    <source>
        <dbReference type="EMBL" id="CAH6636891.1"/>
    </source>
</evidence>
<feature type="domain" description="Serine/threonine specific protein phosphatases" evidence="1">
    <location>
        <begin position="72"/>
        <end position="77"/>
    </location>
</feature>
<dbReference type="SUPFAM" id="SSF56300">
    <property type="entry name" value="Metallo-dependent phosphatases"/>
    <property type="match status" value="1"/>
</dbReference>
<dbReference type="Pfam" id="PF00149">
    <property type="entry name" value="Metallophos"/>
    <property type="match status" value="1"/>
</dbReference>
<dbReference type="PANTHER" id="PTHR42850">
    <property type="entry name" value="METALLOPHOSPHOESTERASE"/>
    <property type="match status" value="1"/>
</dbReference>
<gene>
    <name evidence="2" type="ORF">FBBNIHIM_08685</name>
</gene>
<name>A0ABN8T8Y7_9ENTR</name>
<evidence type="ECO:0000259" key="1">
    <source>
        <dbReference type="PROSITE" id="PS00125"/>
    </source>
</evidence>
<dbReference type="InterPro" id="IPR050126">
    <property type="entry name" value="Ap4A_hydrolase"/>
</dbReference>
<dbReference type="InterPro" id="IPR029052">
    <property type="entry name" value="Metallo-depent_PP-like"/>
</dbReference>
<accession>A0ABN8T8Y7</accession>